<gene>
    <name evidence="1" type="ORF">CTRU02_211830</name>
</gene>
<keyword evidence="2" id="KW-1185">Reference proteome</keyword>
<dbReference type="Proteomes" id="UP000805649">
    <property type="component" value="Unassembled WGS sequence"/>
</dbReference>
<name>A0ACC3YNZ4_COLTU</name>
<reference evidence="1 2" key="1">
    <citation type="journal article" date="2020" name="Phytopathology">
        <title>Genome Sequence Resources of Colletotrichum truncatum, C. plurivorum, C. musicola, and C. sojae: Four Species Pathogenic to Soybean (Glycine max).</title>
        <authorList>
            <person name="Rogerio F."/>
            <person name="Boufleur T.R."/>
            <person name="Ciampi-Guillardi M."/>
            <person name="Sukno S.A."/>
            <person name="Thon M.R."/>
            <person name="Massola Junior N.S."/>
            <person name="Baroncelli R."/>
        </authorList>
    </citation>
    <scope>NUCLEOTIDE SEQUENCE [LARGE SCALE GENOMIC DNA]</scope>
    <source>
        <strain evidence="1 2">CMES1059</strain>
    </source>
</reference>
<evidence type="ECO:0000313" key="2">
    <source>
        <dbReference type="Proteomes" id="UP000805649"/>
    </source>
</evidence>
<sequence length="471" mass="52546">MENQNSTDHLDAKKRVIVVGAGIAGLCVASKLIDEGLDVVILEARDRIGGRIVTDHEDGDNIDMGAAWMHATSYNPLVKLISRLGIEYYYNDGNSAYFTEFGPAGPNFKAQNVAYEFLDYLNYWNLKSPDSPDYSAEEHIRMFVKQQELISEDEKIWAPEALRIIEPTFGLALSEISSRFLNDILPPQRDLYVTGGYDRVVNHLAQPVLELPGALRLRHVVNRVEWNRSGNTSPVSVHAIDAEGNHYAVDGEAVVMTAPLGVLHQQKIAFEPPIPSDLALGTSKISYGTLGKVFFKFTEVFWSTQNDNLIYFPTPATLADDSQKVKYPVLSHSFLATNLWIMTGVKKLCIFVTPPVVHEIERMGENQQALFEYFEPLLKLFRTEPYKTLPKMVEAKVTSWTKDDFAGNGSYSTAKVGDDPHVLWDALDENKDSILQFAGDHCSRTGTGCVHGAYESGEAAADNIVRILRQQ</sequence>
<comment type="caution">
    <text evidence="1">The sequence shown here is derived from an EMBL/GenBank/DDBJ whole genome shotgun (WGS) entry which is preliminary data.</text>
</comment>
<protein>
    <submittedName>
        <fullName evidence="1">Corticosteroid-binding protein</fullName>
    </submittedName>
</protein>
<evidence type="ECO:0000313" key="1">
    <source>
        <dbReference type="EMBL" id="KAL0932867.1"/>
    </source>
</evidence>
<accession>A0ACC3YNZ4</accession>
<proteinExistence type="predicted"/>
<organism evidence="1 2">
    <name type="scientific">Colletotrichum truncatum</name>
    <name type="common">Anthracnose fungus</name>
    <name type="synonym">Colletotrichum capsici</name>
    <dbReference type="NCBI Taxonomy" id="5467"/>
    <lineage>
        <taxon>Eukaryota</taxon>
        <taxon>Fungi</taxon>
        <taxon>Dikarya</taxon>
        <taxon>Ascomycota</taxon>
        <taxon>Pezizomycotina</taxon>
        <taxon>Sordariomycetes</taxon>
        <taxon>Hypocreomycetidae</taxon>
        <taxon>Glomerellales</taxon>
        <taxon>Glomerellaceae</taxon>
        <taxon>Colletotrichum</taxon>
        <taxon>Colletotrichum truncatum species complex</taxon>
    </lineage>
</organism>
<dbReference type="EMBL" id="VUJX02000008">
    <property type="protein sequence ID" value="KAL0932867.1"/>
    <property type="molecule type" value="Genomic_DNA"/>
</dbReference>